<dbReference type="AlphaFoldDB" id="A0A6J7EW31"/>
<sequence length="230" mass="22954">MKRFSKKSILLATGSAMIGGLGVGVIAVGTMANADSRPAIEQVLAGDSGVTGESGAATTPADRPSRRQHLTSALAPLVTDGTLTQAQADKVITAIESAAPARGRRGGKRAELVASTIGITVEELRTELGTTKSVADVAQAHNVDVQKVIDALVADATKHIDQAVTDGKLTAARAATEKSTLVDRITTRVNTVGMPGRGPGGRGDRGGHGAMGGDPDGAAASDAAAGTASA</sequence>
<organism evidence="2">
    <name type="scientific">freshwater metagenome</name>
    <dbReference type="NCBI Taxonomy" id="449393"/>
    <lineage>
        <taxon>unclassified sequences</taxon>
        <taxon>metagenomes</taxon>
        <taxon>ecological metagenomes</taxon>
    </lineage>
</organism>
<feature type="region of interest" description="Disordered" evidence="1">
    <location>
        <begin position="47"/>
        <end position="67"/>
    </location>
</feature>
<evidence type="ECO:0000313" key="2">
    <source>
        <dbReference type="EMBL" id="CAB4883603.1"/>
    </source>
</evidence>
<dbReference type="EMBL" id="CAFBLR010000190">
    <property type="protein sequence ID" value="CAB4883603.1"/>
    <property type="molecule type" value="Genomic_DNA"/>
</dbReference>
<feature type="compositionally biased region" description="Low complexity" evidence="1">
    <location>
        <begin position="216"/>
        <end position="230"/>
    </location>
</feature>
<protein>
    <submittedName>
        <fullName evidence="2">Unannotated protein</fullName>
    </submittedName>
</protein>
<name>A0A6J7EW31_9ZZZZ</name>
<reference evidence="2" key="1">
    <citation type="submission" date="2020-05" db="EMBL/GenBank/DDBJ databases">
        <authorList>
            <person name="Chiriac C."/>
            <person name="Salcher M."/>
            <person name="Ghai R."/>
            <person name="Kavagutti S V."/>
        </authorList>
    </citation>
    <scope>NUCLEOTIDE SEQUENCE</scope>
</reference>
<proteinExistence type="predicted"/>
<accession>A0A6J7EW31</accession>
<evidence type="ECO:0000256" key="1">
    <source>
        <dbReference type="SAM" id="MobiDB-lite"/>
    </source>
</evidence>
<gene>
    <name evidence="2" type="ORF">UFOPK3417_01620</name>
</gene>
<feature type="region of interest" description="Disordered" evidence="1">
    <location>
        <begin position="190"/>
        <end position="230"/>
    </location>
</feature>